<comment type="catalytic activity">
    <reaction evidence="15">
        <text>[GlcNAc-(1-&gt;4)-Mur2Ac(oyl-L-Ala-gamma-D-Glu-L-Lys-D-Ala-D-Ala)](n)-di-trans,octa-cis-undecaprenyl diphosphate + beta-D-GlcNAc-(1-&gt;4)-Mur2Ac(oyl-L-Ala-gamma-D-Glu-L-Lys-D-Ala-D-Ala)-di-trans,octa-cis-undecaprenyl diphosphate = [GlcNAc-(1-&gt;4)-Mur2Ac(oyl-L-Ala-gamma-D-Glu-L-Lys-D-Ala-D-Ala)](n+1)-di-trans,octa-cis-undecaprenyl diphosphate + di-trans,octa-cis-undecaprenyl diphosphate + H(+)</text>
        <dbReference type="Rhea" id="RHEA:23708"/>
        <dbReference type="Rhea" id="RHEA-COMP:9602"/>
        <dbReference type="Rhea" id="RHEA-COMP:9603"/>
        <dbReference type="ChEBI" id="CHEBI:15378"/>
        <dbReference type="ChEBI" id="CHEBI:58405"/>
        <dbReference type="ChEBI" id="CHEBI:60033"/>
        <dbReference type="ChEBI" id="CHEBI:78435"/>
        <dbReference type="EC" id="2.4.99.28"/>
    </reaction>
</comment>
<proteinExistence type="inferred from homology"/>
<evidence type="ECO:0000256" key="7">
    <source>
        <dbReference type="ARBA" id="ARBA00022989"/>
    </source>
</evidence>
<evidence type="ECO:0000313" key="18">
    <source>
        <dbReference type="EMBL" id="MEN3931319.1"/>
    </source>
</evidence>
<evidence type="ECO:0000256" key="4">
    <source>
        <dbReference type="ARBA" id="ARBA00022692"/>
    </source>
</evidence>
<feature type="compositionally biased region" description="Basic residues" evidence="16">
    <location>
        <begin position="380"/>
        <end position="390"/>
    </location>
</feature>
<organism evidence="18 19">
    <name type="scientific">Hohaiivirga grylli</name>
    <dbReference type="NCBI Taxonomy" id="3133970"/>
    <lineage>
        <taxon>Bacteria</taxon>
        <taxon>Pseudomonadati</taxon>
        <taxon>Pseudomonadota</taxon>
        <taxon>Alphaproteobacteria</taxon>
        <taxon>Hyphomicrobiales</taxon>
        <taxon>Methylobacteriaceae</taxon>
        <taxon>Hohaiivirga</taxon>
    </lineage>
</organism>
<keyword evidence="7 17" id="KW-1133">Transmembrane helix</keyword>
<evidence type="ECO:0000256" key="1">
    <source>
        <dbReference type="ARBA" id="ARBA00004141"/>
    </source>
</evidence>
<dbReference type="InterPro" id="IPR001182">
    <property type="entry name" value="FtsW/RodA"/>
</dbReference>
<feature type="region of interest" description="Disordered" evidence="16">
    <location>
        <begin position="371"/>
        <end position="398"/>
    </location>
</feature>
<comment type="similarity">
    <text evidence="11">Belongs to the SEDS family. FtsW subfamily.</text>
</comment>
<keyword evidence="6" id="KW-0573">Peptidoglycan synthesis</keyword>
<evidence type="ECO:0000256" key="17">
    <source>
        <dbReference type="SAM" id="Phobius"/>
    </source>
</evidence>
<evidence type="ECO:0000256" key="10">
    <source>
        <dbReference type="ARBA" id="ARBA00033270"/>
    </source>
</evidence>
<evidence type="ECO:0000256" key="5">
    <source>
        <dbReference type="ARBA" id="ARBA00022960"/>
    </source>
</evidence>
<feature type="transmembrane region" description="Helical" evidence="17">
    <location>
        <begin position="172"/>
        <end position="192"/>
    </location>
</feature>
<sequence>MVSRAERSLFSDWWWTIDRLLLGCVAVLMIAGLVFLMAGGPPVAARLNLPTFYFVHWQVIYLIPTILLMLAISFLSLRHIRRLALLTYVISMLLVVAAIFYGPEIKGAHRWIRLLGIGIQPSEFVKPAFVIIAAWAFSEAGRRRDMPGIIFGLLLLPATIAPLMLQPDFGQTMLITIVWCGLFFVAGLHWFWVAGLGGAGFVGIIAAYEFFPHVRSRIERFMDKSSGDTFQVDRAMEAFNNGGWFGRGPGEGTVKRILPDVHTDFIFSATAEEFGVIVCLCVLFIYALIVLRGLYQARQTDDGFIRLGISGLVLLLGLQASINMAVNVHLMPAKGMTLPFISYGGSSLVSLALLMGFLLALTRRRPRSELMGNYPTYERKRPKQPTRKEHRISGAAQA</sequence>
<evidence type="ECO:0000256" key="14">
    <source>
        <dbReference type="ARBA" id="ARBA00044770"/>
    </source>
</evidence>
<dbReference type="Pfam" id="PF01098">
    <property type="entry name" value="FTSW_RODA_SPOVE"/>
    <property type="match status" value="1"/>
</dbReference>
<feature type="transmembrane region" description="Helical" evidence="17">
    <location>
        <begin position="114"/>
        <end position="137"/>
    </location>
</feature>
<dbReference type="RefSeq" id="WP_346337352.1">
    <property type="nucleotide sequence ID" value="NZ_JBBYXI010000003.1"/>
</dbReference>
<dbReference type="EC" id="2.4.99.28" evidence="14"/>
<keyword evidence="2" id="KW-0328">Glycosyltransferase</keyword>
<evidence type="ECO:0000256" key="13">
    <source>
        <dbReference type="ARBA" id="ARBA00041418"/>
    </source>
</evidence>
<keyword evidence="3" id="KW-0808">Transferase</keyword>
<dbReference type="EMBL" id="JBBYXI010000003">
    <property type="protein sequence ID" value="MEN3931319.1"/>
    <property type="molecule type" value="Genomic_DNA"/>
</dbReference>
<feature type="transmembrane region" description="Helical" evidence="17">
    <location>
        <begin position="20"/>
        <end position="38"/>
    </location>
</feature>
<evidence type="ECO:0000256" key="8">
    <source>
        <dbReference type="ARBA" id="ARBA00023136"/>
    </source>
</evidence>
<dbReference type="PANTHER" id="PTHR30474">
    <property type="entry name" value="CELL CYCLE PROTEIN"/>
    <property type="match status" value="1"/>
</dbReference>
<dbReference type="PANTHER" id="PTHR30474:SF2">
    <property type="entry name" value="PEPTIDOGLYCAN GLYCOSYLTRANSFERASE FTSW-RELATED"/>
    <property type="match status" value="1"/>
</dbReference>
<evidence type="ECO:0000256" key="12">
    <source>
        <dbReference type="ARBA" id="ARBA00041185"/>
    </source>
</evidence>
<evidence type="ECO:0000256" key="15">
    <source>
        <dbReference type="ARBA" id="ARBA00049902"/>
    </source>
</evidence>
<evidence type="ECO:0000256" key="6">
    <source>
        <dbReference type="ARBA" id="ARBA00022984"/>
    </source>
</evidence>
<accession>A0ABV0BK77</accession>
<feature type="transmembrane region" description="Helical" evidence="17">
    <location>
        <begin position="83"/>
        <end position="102"/>
    </location>
</feature>
<reference evidence="18 19" key="1">
    <citation type="submission" date="2024-04" db="EMBL/GenBank/DDBJ databases">
        <title>A novel species isolated from cricket.</title>
        <authorList>
            <person name="Wang H.-C."/>
        </authorList>
    </citation>
    <scope>NUCLEOTIDE SEQUENCE [LARGE SCALE GENOMIC DNA]</scope>
    <source>
        <strain evidence="18 19">WL0021</strain>
    </source>
</reference>
<feature type="transmembrane region" description="Helical" evidence="17">
    <location>
        <begin position="274"/>
        <end position="295"/>
    </location>
</feature>
<evidence type="ECO:0000256" key="16">
    <source>
        <dbReference type="SAM" id="MobiDB-lite"/>
    </source>
</evidence>
<feature type="transmembrane region" description="Helical" evidence="17">
    <location>
        <begin position="59"/>
        <end position="77"/>
    </location>
</feature>
<evidence type="ECO:0000256" key="2">
    <source>
        <dbReference type="ARBA" id="ARBA00022676"/>
    </source>
</evidence>
<feature type="transmembrane region" description="Helical" evidence="17">
    <location>
        <begin position="340"/>
        <end position="361"/>
    </location>
</feature>
<evidence type="ECO:0000256" key="11">
    <source>
        <dbReference type="ARBA" id="ARBA00038053"/>
    </source>
</evidence>
<feature type="transmembrane region" description="Helical" evidence="17">
    <location>
        <begin position="307"/>
        <end position="328"/>
    </location>
</feature>
<keyword evidence="19" id="KW-1185">Reference proteome</keyword>
<gene>
    <name evidence="18" type="ORF">WJT86_09645</name>
</gene>
<dbReference type="Proteomes" id="UP001418637">
    <property type="component" value="Unassembled WGS sequence"/>
</dbReference>
<protein>
    <recommendedName>
        <fullName evidence="12">Probable peptidoglycan glycosyltransferase FtsW</fullName>
        <ecNumber evidence="14">2.4.99.28</ecNumber>
    </recommendedName>
    <alternativeName>
        <fullName evidence="13">Cell division protein FtsW</fullName>
    </alternativeName>
    <alternativeName>
        <fullName evidence="10">Cell wall polymerase</fullName>
    </alternativeName>
    <alternativeName>
        <fullName evidence="9">Peptidoglycan polymerase</fullName>
    </alternativeName>
</protein>
<comment type="caution">
    <text evidence="18">The sequence shown here is derived from an EMBL/GenBank/DDBJ whole genome shotgun (WGS) entry which is preliminary data.</text>
</comment>
<keyword evidence="5" id="KW-0133">Cell shape</keyword>
<evidence type="ECO:0000256" key="9">
    <source>
        <dbReference type="ARBA" id="ARBA00032370"/>
    </source>
</evidence>
<feature type="transmembrane region" description="Helical" evidence="17">
    <location>
        <begin position="149"/>
        <end position="165"/>
    </location>
</feature>
<name>A0ABV0BK77_9HYPH</name>
<keyword evidence="8 17" id="KW-0472">Membrane</keyword>
<comment type="subcellular location">
    <subcellularLocation>
        <location evidence="1">Membrane</location>
        <topology evidence="1">Multi-pass membrane protein</topology>
    </subcellularLocation>
</comment>
<evidence type="ECO:0000256" key="3">
    <source>
        <dbReference type="ARBA" id="ARBA00022679"/>
    </source>
</evidence>
<evidence type="ECO:0000313" key="19">
    <source>
        <dbReference type="Proteomes" id="UP001418637"/>
    </source>
</evidence>
<keyword evidence="4 17" id="KW-0812">Transmembrane</keyword>